<proteinExistence type="predicted"/>
<dbReference type="InterPro" id="IPR008979">
    <property type="entry name" value="Galactose-bd-like_sf"/>
</dbReference>
<reference evidence="5" key="2">
    <citation type="submission" date="2025-04" db="UniProtKB">
        <authorList>
            <consortium name="RefSeq"/>
        </authorList>
    </citation>
    <scope>IDENTIFICATION</scope>
    <source>
        <tissue evidence="5">Whole body</tissue>
    </source>
</reference>
<sequence>MMEVLNYLDGEIKTSFELLPDEMVVYVLSFVDTDTLLNCRLVSKRWLDLIEAYVFQEKASRENEYVNNGNGYFSFSEIDTNTVRKLDLPWYIFYVICKHDPFNRNLVKNPCGHEGLKYWVSTSYHNMWIVEKSPEGASPLPNDPDFDGHTSCFVSTYRQCSKQQKIIFKDYGLNSTVMKYLNPEIFVSEWYSGRFDCGCKYTLKAAIHDSNGKLIEQHNYNDVLPQWEANIWTKASHSFKNQSDANHLILYHSGVDTQFWAGHYGTKISGSVVKVILPIRFKCAEK</sequence>
<dbReference type="RefSeq" id="XP_025412344.1">
    <property type="nucleotide sequence ID" value="XM_025556559.1"/>
</dbReference>
<dbReference type="SMART" id="SM00256">
    <property type="entry name" value="FBOX"/>
    <property type="match status" value="1"/>
</dbReference>
<dbReference type="FunFam" id="2.60.120.260:FF:000012">
    <property type="entry name" value="F-box only protein 2"/>
    <property type="match status" value="1"/>
</dbReference>
<dbReference type="AlphaFoldDB" id="A0A2S2QYR6"/>
<evidence type="ECO:0000313" key="4">
    <source>
        <dbReference type="Proteomes" id="UP000694846"/>
    </source>
</evidence>
<gene>
    <name evidence="3" type="primary">Fbxo6</name>
    <name evidence="5" type="synonym">LOC112684853</name>
    <name evidence="3" type="ORF">g.83332</name>
</gene>
<dbReference type="Pfam" id="PF04300">
    <property type="entry name" value="FBA"/>
    <property type="match status" value="1"/>
</dbReference>
<dbReference type="PROSITE" id="PS50181">
    <property type="entry name" value="FBOX"/>
    <property type="match status" value="1"/>
</dbReference>
<dbReference type="GO" id="GO:0005737">
    <property type="term" value="C:cytoplasm"/>
    <property type="evidence" value="ECO:0007669"/>
    <property type="project" value="TreeGrafter"/>
</dbReference>
<dbReference type="PROSITE" id="PS51114">
    <property type="entry name" value="FBA"/>
    <property type="match status" value="1"/>
</dbReference>
<organism evidence="3">
    <name type="scientific">Sipha flava</name>
    <name type="common">yellow sugarcane aphid</name>
    <dbReference type="NCBI Taxonomy" id="143950"/>
    <lineage>
        <taxon>Eukaryota</taxon>
        <taxon>Metazoa</taxon>
        <taxon>Ecdysozoa</taxon>
        <taxon>Arthropoda</taxon>
        <taxon>Hexapoda</taxon>
        <taxon>Insecta</taxon>
        <taxon>Pterygota</taxon>
        <taxon>Neoptera</taxon>
        <taxon>Paraneoptera</taxon>
        <taxon>Hemiptera</taxon>
        <taxon>Sternorrhyncha</taxon>
        <taxon>Aphidomorpha</taxon>
        <taxon>Aphidoidea</taxon>
        <taxon>Aphididae</taxon>
        <taxon>Sipha</taxon>
    </lineage>
</organism>
<dbReference type="EMBL" id="GGMS01013610">
    <property type="protein sequence ID" value="MBY82813.1"/>
    <property type="molecule type" value="Transcribed_RNA"/>
</dbReference>
<dbReference type="SUPFAM" id="SSF49785">
    <property type="entry name" value="Galactose-binding domain-like"/>
    <property type="match status" value="1"/>
</dbReference>
<dbReference type="GO" id="GO:0061630">
    <property type="term" value="F:ubiquitin protein ligase activity"/>
    <property type="evidence" value="ECO:0007669"/>
    <property type="project" value="TreeGrafter"/>
</dbReference>
<dbReference type="Proteomes" id="UP000694846">
    <property type="component" value="Unplaced"/>
</dbReference>
<dbReference type="SMART" id="SM01198">
    <property type="entry name" value="FBA"/>
    <property type="match status" value="1"/>
</dbReference>
<dbReference type="InterPro" id="IPR001810">
    <property type="entry name" value="F-box_dom"/>
</dbReference>
<dbReference type="GO" id="GO:0006516">
    <property type="term" value="P:glycoprotein catabolic process"/>
    <property type="evidence" value="ECO:0007669"/>
    <property type="project" value="TreeGrafter"/>
</dbReference>
<dbReference type="InterPro" id="IPR007397">
    <property type="entry name" value="F-box-assoc_dom"/>
</dbReference>
<dbReference type="OrthoDB" id="1107553at2759"/>
<protein>
    <submittedName>
        <fullName evidence="5">F-box only protein 27-like</fullName>
    </submittedName>
    <submittedName>
        <fullName evidence="3">F-box only protein 6</fullName>
    </submittedName>
</protein>
<dbReference type="InterPro" id="IPR039752">
    <property type="entry name" value="F-box_only"/>
</dbReference>
<name>A0A2S2QYR6_9HEMI</name>
<accession>A0A2S2QYR6</accession>
<dbReference type="Gene3D" id="1.20.1280.50">
    <property type="match status" value="1"/>
</dbReference>
<feature type="domain" description="FBA" evidence="2">
    <location>
        <begin position="93"/>
        <end position="277"/>
    </location>
</feature>
<evidence type="ECO:0000259" key="1">
    <source>
        <dbReference type="PROSITE" id="PS50181"/>
    </source>
</evidence>
<evidence type="ECO:0000313" key="5">
    <source>
        <dbReference type="RefSeq" id="XP_025412344.1"/>
    </source>
</evidence>
<dbReference type="GO" id="GO:0019005">
    <property type="term" value="C:SCF ubiquitin ligase complex"/>
    <property type="evidence" value="ECO:0007669"/>
    <property type="project" value="TreeGrafter"/>
</dbReference>
<dbReference type="InterPro" id="IPR036047">
    <property type="entry name" value="F-box-like_dom_sf"/>
</dbReference>
<feature type="domain" description="F-box" evidence="1">
    <location>
        <begin position="13"/>
        <end position="58"/>
    </location>
</feature>
<dbReference type="Pfam" id="PF12937">
    <property type="entry name" value="F-box-like"/>
    <property type="match status" value="1"/>
</dbReference>
<reference evidence="3" key="1">
    <citation type="submission" date="2018-04" db="EMBL/GenBank/DDBJ databases">
        <title>Transcriptome assembly of Sipha flava.</title>
        <authorList>
            <person name="Scully E.D."/>
            <person name="Geib S.M."/>
            <person name="Palmer N.A."/>
            <person name="Koch K."/>
            <person name="Bradshaw J."/>
            <person name="Heng-Moss T."/>
            <person name="Sarath G."/>
        </authorList>
    </citation>
    <scope>NUCLEOTIDE SEQUENCE</scope>
</reference>
<dbReference type="GO" id="GO:0036503">
    <property type="term" value="P:ERAD pathway"/>
    <property type="evidence" value="ECO:0007669"/>
    <property type="project" value="TreeGrafter"/>
</dbReference>
<dbReference type="PANTHER" id="PTHR12125">
    <property type="entry name" value="F-BOX ONLY PROTEIN 6-LIKE PROTEIN"/>
    <property type="match status" value="1"/>
</dbReference>
<dbReference type="GO" id="GO:0031146">
    <property type="term" value="P:SCF-dependent proteasomal ubiquitin-dependent protein catabolic process"/>
    <property type="evidence" value="ECO:0007669"/>
    <property type="project" value="TreeGrafter"/>
</dbReference>
<dbReference type="PANTHER" id="PTHR12125:SF5">
    <property type="entry name" value="F-BOX DOMAIN-CONTAINING PROTEIN"/>
    <property type="match status" value="1"/>
</dbReference>
<evidence type="ECO:0000313" key="3">
    <source>
        <dbReference type="EMBL" id="MBY82813.1"/>
    </source>
</evidence>
<dbReference type="SUPFAM" id="SSF81383">
    <property type="entry name" value="F-box domain"/>
    <property type="match status" value="1"/>
</dbReference>
<keyword evidence="4" id="KW-1185">Reference proteome</keyword>
<evidence type="ECO:0000259" key="2">
    <source>
        <dbReference type="PROSITE" id="PS51114"/>
    </source>
</evidence>
<dbReference type="Gene3D" id="2.60.120.260">
    <property type="entry name" value="Galactose-binding domain-like"/>
    <property type="match status" value="1"/>
</dbReference>